<proteinExistence type="predicted"/>
<sequence length="77" mass="9437">MMRFTRMAIVITFVYITCVSYDAFAYLAGRTVEKRMNNQNETFTACNQWEYAYRIYFYRIKQEHDVIVRNNLVKRFL</sequence>
<evidence type="ECO:0000313" key="2">
    <source>
        <dbReference type="Proteomes" id="UP000243686"/>
    </source>
</evidence>
<gene>
    <name evidence="1" type="ORF">X801_10007</name>
</gene>
<dbReference type="Proteomes" id="UP000243686">
    <property type="component" value="Unassembled WGS sequence"/>
</dbReference>
<dbReference type="AlphaFoldDB" id="A0A1S8WIE6"/>
<protein>
    <submittedName>
        <fullName evidence="1">Uncharacterized protein</fullName>
    </submittedName>
</protein>
<dbReference type="EMBL" id="KV906809">
    <property type="protein sequence ID" value="OON14205.1"/>
    <property type="molecule type" value="Genomic_DNA"/>
</dbReference>
<reference evidence="1 2" key="1">
    <citation type="submission" date="2015-03" db="EMBL/GenBank/DDBJ databases">
        <title>Draft genome of the nematode, Opisthorchis viverrini.</title>
        <authorList>
            <person name="Mitreva M."/>
        </authorList>
    </citation>
    <scope>NUCLEOTIDE SEQUENCE [LARGE SCALE GENOMIC DNA]</scope>
    <source>
        <strain evidence="1">Khon Kaen</strain>
    </source>
</reference>
<feature type="non-terminal residue" evidence="1">
    <location>
        <position position="77"/>
    </location>
</feature>
<accession>A0A1S8WIE6</accession>
<name>A0A1S8WIE6_OPIVI</name>
<evidence type="ECO:0000313" key="1">
    <source>
        <dbReference type="EMBL" id="OON14205.1"/>
    </source>
</evidence>
<keyword evidence="2" id="KW-1185">Reference proteome</keyword>
<organism evidence="1 2">
    <name type="scientific">Opisthorchis viverrini</name>
    <name type="common">Southeast Asian liver fluke</name>
    <dbReference type="NCBI Taxonomy" id="6198"/>
    <lineage>
        <taxon>Eukaryota</taxon>
        <taxon>Metazoa</taxon>
        <taxon>Spiralia</taxon>
        <taxon>Lophotrochozoa</taxon>
        <taxon>Platyhelminthes</taxon>
        <taxon>Trematoda</taxon>
        <taxon>Digenea</taxon>
        <taxon>Opisthorchiida</taxon>
        <taxon>Opisthorchiata</taxon>
        <taxon>Opisthorchiidae</taxon>
        <taxon>Opisthorchis</taxon>
    </lineage>
</organism>